<dbReference type="AlphaFoldDB" id="A0A6L5XG59"/>
<dbReference type="Gene3D" id="3.30.420.270">
    <property type="match status" value="1"/>
</dbReference>
<keyword evidence="7" id="KW-0653">Protein transport</keyword>
<keyword evidence="3" id="KW-1003">Cell membrane</keyword>
<dbReference type="PANTHER" id="PTHR30558:SF7">
    <property type="entry name" value="TOL-PAL SYSTEM PROTEIN TOLR"/>
    <property type="match status" value="1"/>
</dbReference>
<dbReference type="Proteomes" id="UP000483362">
    <property type="component" value="Unassembled WGS sequence"/>
</dbReference>
<evidence type="ECO:0000313" key="9">
    <source>
        <dbReference type="EMBL" id="MSS18480.1"/>
    </source>
</evidence>
<dbReference type="InterPro" id="IPR003400">
    <property type="entry name" value="ExbD"/>
</dbReference>
<evidence type="ECO:0000256" key="7">
    <source>
        <dbReference type="RuleBase" id="RU003879"/>
    </source>
</evidence>
<reference evidence="9 10" key="1">
    <citation type="submission" date="2019-08" db="EMBL/GenBank/DDBJ databases">
        <title>In-depth cultivation of the pig gut microbiome towards novel bacterial diversity and tailored functional studies.</title>
        <authorList>
            <person name="Wylensek D."/>
            <person name="Hitch T.C.A."/>
            <person name="Clavel T."/>
        </authorList>
    </citation>
    <scope>NUCLEOTIDE SEQUENCE [LARGE SCALE GENOMIC DNA]</scope>
    <source>
        <strain evidence="9 10">Oil-RF-744-WCA-WT-10</strain>
    </source>
</reference>
<evidence type="ECO:0000256" key="6">
    <source>
        <dbReference type="ARBA" id="ARBA00023136"/>
    </source>
</evidence>
<evidence type="ECO:0000256" key="5">
    <source>
        <dbReference type="ARBA" id="ARBA00022989"/>
    </source>
</evidence>
<keyword evidence="7" id="KW-0813">Transport</keyword>
<evidence type="ECO:0000256" key="3">
    <source>
        <dbReference type="ARBA" id="ARBA00022475"/>
    </source>
</evidence>
<comment type="similarity">
    <text evidence="2 7">Belongs to the ExbD/TolR family.</text>
</comment>
<sequence length="165" mass="18119">MALKRQHESMSMFSMASMTDVIFLLLIFFMVTSTFVSPSALEVNLPQSSQTTSLKPTSRIYIDSLQHMWYTTADSLKESEPQPLPADKLDAFLTQVKTESDPAHQFVAVHADQAVPYGKIVEVLDAGSRVGLKVVLATKPTQASIDRQAAQEEAQQPAPVQGLPQ</sequence>
<evidence type="ECO:0000313" key="10">
    <source>
        <dbReference type="Proteomes" id="UP000483362"/>
    </source>
</evidence>
<dbReference type="GO" id="GO:0005886">
    <property type="term" value="C:plasma membrane"/>
    <property type="evidence" value="ECO:0007669"/>
    <property type="project" value="UniProtKB-SubCell"/>
</dbReference>
<keyword evidence="6" id="KW-0472">Membrane</keyword>
<dbReference type="PANTHER" id="PTHR30558">
    <property type="entry name" value="EXBD MEMBRANE COMPONENT OF PMF-DRIVEN MACROMOLECULE IMPORT SYSTEM"/>
    <property type="match status" value="1"/>
</dbReference>
<keyword evidence="10" id="KW-1185">Reference proteome</keyword>
<evidence type="ECO:0000256" key="2">
    <source>
        <dbReference type="ARBA" id="ARBA00005811"/>
    </source>
</evidence>
<comment type="caution">
    <text evidence="9">The sequence shown here is derived from an EMBL/GenBank/DDBJ whole genome shotgun (WGS) entry which is preliminary data.</text>
</comment>
<accession>A0A6L5XG59</accession>
<dbReference type="RefSeq" id="WP_154327677.1">
    <property type="nucleotide sequence ID" value="NZ_CP045696.1"/>
</dbReference>
<keyword evidence="5" id="KW-1133">Transmembrane helix</keyword>
<organism evidence="9 10">
    <name type="scientific">Sodaliphilus pleomorphus</name>
    <dbReference type="NCBI Taxonomy" id="2606626"/>
    <lineage>
        <taxon>Bacteria</taxon>
        <taxon>Pseudomonadati</taxon>
        <taxon>Bacteroidota</taxon>
        <taxon>Bacteroidia</taxon>
        <taxon>Bacteroidales</taxon>
        <taxon>Muribaculaceae</taxon>
        <taxon>Sodaliphilus</taxon>
    </lineage>
</organism>
<evidence type="ECO:0000256" key="4">
    <source>
        <dbReference type="ARBA" id="ARBA00022692"/>
    </source>
</evidence>
<gene>
    <name evidence="9" type="ORF">FYJ29_12045</name>
</gene>
<keyword evidence="4 7" id="KW-0812">Transmembrane</keyword>
<dbReference type="GO" id="GO:0015031">
    <property type="term" value="P:protein transport"/>
    <property type="evidence" value="ECO:0007669"/>
    <property type="project" value="UniProtKB-KW"/>
</dbReference>
<feature type="region of interest" description="Disordered" evidence="8">
    <location>
        <begin position="146"/>
        <end position="165"/>
    </location>
</feature>
<dbReference type="Pfam" id="PF02472">
    <property type="entry name" value="ExbD"/>
    <property type="match status" value="1"/>
</dbReference>
<proteinExistence type="inferred from homology"/>
<name>A0A6L5XG59_9BACT</name>
<evidence type="ECO:0000256" key="1">
    <source>
        <dbReference type="ARBA" id="ARBA00004162"/>
    </source>
</evidence>
<evidence type="ECO:0000256" key="8">
    <source>
        <dbReference type="SAM" id="MobiDB-lite"/>
    </source>
</evidence>
<dbReference type="EMBL" id="VULT01000022">
    <property type="protein sequence ID" value="MSS18480.1"/>
    <property type="molecule type" value="Genomic_DNA"/>
</dbReference>
<comment type="subcellular location">
    <subcellularLocation>
        <location evidence="1">Cell membrane</location>
        <topology evidence="1">Single-pass membrane protein</topology>
    </subcellularLocation>
    <subcellularLocation>
        <location evidence="7">Cell membrane</location>
        <topology evidence="7">Single-pass type II membrane protein</topology>
    </subcellularLocation>
</comment>
<protein>
    <submittedName>
        <fullName evidence="9">Biopolymer transporter ExbD</fullName>
    </submittedName>
</protein>
<dbReference type="GO" id="GO:0022857">
    <property type="term" value="F:transmembrane transporter activity"/>
    <property type="evidence" value="ECO:0007669"/>
    <property type="project" value="InterPro"/>
</dbReference>